<accession>A0A512NEK3</accession>
<sequence length="536" mass="59450">MSPDSVTATRTTDPRYTALEERVMARDQKGASEVYYGLVRDGRPVTEMLREAVRIHAPYTHVPYHERMDDGYINFVNNDHCLLSARASLNLSKMLPGAASGLPLAQTIWYIPTGLDIWNQKIAKAPGHYSRGFQMPDGPPPAPVVHWPDQTPMALDGPLKQRLGQWMTLVHRGNVIDAYRVFLGLMQNPAERRAALAELCFAGLIDVQDRSFLNRSYTTGHKSFRARATVELGEAIGWHDAHDVLYAGALDIAVGPRWYSLYEVACNAITVHLEDQKLHAIPYGGTTEQERAILANNKAPLDARETEALIEIIVREPEPAYLPHLTELLKAGKNPRALLDAIQVGAATVALETHDELNFSLPQHCYEYVNTQGWFWDTFEHPQRLKLLYLAAAYLNQNAWHQKLTGELTPPRIETQSIRGLDAEAVASRVEAACVALDSPKALGWIQAALDGGLDRNSDIGPLVRAIAMACSRLGNDPHNQEIALCMVEDFGKNRNPLKGRLLLAAAHHTARHRKYGDPLDCSRRFGKALGIAALA</sequence>
<evidence type="ECO:0000313" key="1">
    <source>
        <dbReference type="EMBL" id="GEP57364.1"/>
    </source>
</evidence>
<comment type="caution">
    <text evidence="1">The sequence shown here is derived from an EMBL/GenBank/DDBJ whole genome shotgun (WGS) entry which is preliminary data.</text>
</comment>
<reference evidence="1 2" key="1">
    <citation type="submission" date="2019-07" db="EMBL/GenBank/DDBJ databases">
        <title>Whole genome shotgun sequence of Reyranella soli NBRC 108950.</title>
        <authorList>
            <person name="Hosoyama A."/>
            <person name="Uohara A."/>
            <person name="Ohji S."/>
            <person name="Ichikawa N."/>
        </authorList>
    </citation>
    <scope>NUCLEOTIDE SEQUENCE [LARGE SCALE GENOMIC DNA]</scope>
    <source>
        <strain evidence="1 2">NBRC 108950</strain>
    </source>
</reference>
<keyword evidence="2" id="KW-1185">Reference proteome</keyword>
<dbReference type="Proteomes" id="UP000321058">
    <property type="component" value="Unassembled WGS sequence"/>
</dbReference>
<dbReference type="OrthoDB" id="7374241at2"/>
<proteinExistence type="predicted"/>
<dbReference type="AlphaFoldDB" id="A0A512NEK3"/>
<name>A0A512NEK3_9HYPH</name>
<dbReference type="RefSeq" id="WP_147151737.1">
    <property type="nucleotide sequence ID" value="NZ_BKAJ01000078.1"/>
</dbReference>
<organism evidence="1 2">
    <name type="scientific">Reyranella soli</name>
    <dbReference type="NCBI Taxonomy" id="1230389"/>
    <lineage>
        <taxon>Bacteria</taxon>
        <taxon>Pseudomonadati</taxon>
        <taxon>Pseudomonadota</taxon>
        <taxon>Alphaproteobacteria</taxon>
        <taxon>Hyphomicrobiales</taxon>
        <taxon>Reyranellaceae</taxon>
        <taxon>Reyranella</taxon>
    </lineage>
</organism>
<gene>
    <name evidence="1" type="ORF">RSO01_45300</name>
</gene>
<protein>
    <submittedName>
        <fullName evidence="1">Uncharacterized protein</fullName>
    </submittedName>
</protein>
<dbReference type="EMBL" id="BKAJ01000078">
    <property type="protein sequence ID" value="GEP57364.1"/>
    <property type="molecule type" value="Genomic_DNA"/>
</dbReference>
<evidence type="ECO:0000313" key="2">
    <source>
        <dbReference type="Proteomes" id="UP000321058"/>
    </source>
</evidence>